<sequence>MDSAFFNNCLLYKSDRLFC</sequence>
<reference evidence="1" key="2">
    <citation type="journal article" date="2015" name="Fish Shellfish Immunol.">
        <title>Early steps in the European eel (Anguilla anguilla)-Vibrio vulnificus interaction in the gills: Role of the RtxA13 toxin.</title>
        <authorList>
            <person name="Callol A."/>
            <person name="Pajuelo D."/>
            <person name="Ebbesson L."/>
            <person name="Teles M."/>
            <person name="MacKenzie S."/>
            <person name="Amaro C."/>
        </authorList>
    </citation>
    <scope>NUCLEOTIDE SEQUENCE</scope>
</reference>
<organism evidence="1">
    <name type="scientific">Anguilla anguilla</name>
    <name type="common">European freshwater eel</name>
    <name type="synonym">Muraena anguilla</name>
    <dbReference type="NCBI Taxonomy" id="7936"/>
    <lineage>
        <taxon>Eukaryota</taxon>
        <taxon>Metazoa</taxon>
        <taxon>Chordata</taxon>
        <taxon>Craniata</taxon>
        <taxon>Vertebrata</taxon>
        <taxon>Euteleostomi</taxon>
        <taxon>Actinopterygii</taxon>
        <taxon>Neopterygii</taxon>
        <taxon>Teleostei</taxon>
        <taxon>Anguilliformes</taxon>
        <taxon>Anguillidae</taxon>
        <taxon>Anguilla</taxon>
    </lineage>
</organism>
<evidence type="ECO:0000313" key="1">
    <source>
        <dbReference type="EMBL" id="JAH59120.1"/>
    </source>
</evidence>
<protein>
    <submittedName>
        <fullName evidence="1">Uncharacterized protein</fullName>
    </submittedName>
</protein>
<proteinExistence type="predicted"/>
<dbReference type="EMBL" id="GBXM01049457">
    <property type="protein sequence ID" value="JAH59120.1"/>
    <property type="molecule type" value="Transcribed_RNA"/>
</dbReference>
<dbReference type="AlphaFoldDB" id="A0A0E9U1P7"/>
<accession>A0A0E9U1P7</accession>
<name>A0A0E9U1P7_ANGAN</name>
<reference evidence="1" key="1">
    <citation type="submission" date="2014-11" db="EMBL/GenBank/DDBJ databases">
        <authorList>
            <person name="Amaro Gonzalez C."/>
        </authorList>
    </citation>
    <scope>NUCLEOTIDE SEQUENCE</scope>
</reference>